<sequence length="556" mass="61890">MKTFSIAVFSVIACVALASFADAETPAVDADKAKPKRISFAFVNDIHGQLEPHPELFWSDDDAQREHRAGGLSRIATAMDQLQSERPHGMLKIDGGDTFQGSGPAAWTKGEAMVDPLNALNLDLAIPGNWSVVYGTKQFQKLSSMVNYPMIAANILDTATGELVFEPYLVKEINGVKIGLLGFTDPDVPTRQPPHMSEGWTFQQAEVLQPLIDKLRNTEKVDVVVLVSHIGLHRAVPLTSKLQGVDVHLSADTHERTYEPIDVGDAWVVEAGAFGTLVGVLDLVVADGKIVDRNWELIELREKAFPENPEVKKTIDEVLEPHRERMNREIGHTDIWLERYNVMSTSMDRLIADAVKESAKTEVGLSNGYRFSPPTAPGPITEADLWNWLPIVLDLKVGTATGQQFMDYWENEFENVFSSDPERLYGGWLARPSTNMDVEFNSTDPAGERLLSLKVDGKPIDPARNYTLAAGARAGQPDDQIHRMKHCKSTETLDRTTHDAVRNYLSKHSDILDTGKAPLHCVVRPDVLRSQYLAFIKERNEHEKNKGHDKDSETDE</sequence>
<accession>A0ABY1QAD3</accession>
<dbReference type="InterPro" id="IPR029052">
    <property type="entry name" value="Metallo-depent_PP-like"/>
</dbReference>
<dbReference type="EMBL" id="FXUG01000007">
    <property type="protein sequence ID" value="SMP61060.1"/>
    <property type="molecule type" value="Genomic_DNA"/>
</dbReference>
<name>A0ABY1QAD3_9BACT</name>
<dbReference type="InterPro" id="IPR006179">
    <property type="entry name" value="5_nucleotidase/apyrase"/>
</dbReference>
<keyword evidence="4" id="KW-1185">Reference proteome</keyword>
<protein>
    <submittedName>
        <fullName evidence="3">2',3'-cyclic-nucleotide 2'-phosphodiesterase/5'-or 3'-nucleotidase, 5'-nucleotidase family</fullName>
    </submittedName>
</protein>
<reference evidence="3 4" key="1">
    <citation type="submission" date="2017-05" db="EMBL/GenBank/DDBJ databases">
        <authorList>
            <person name="Varghese N."/>
            <person name="Submissions S."/>
        </authorList>
    </citation>
    <scope>NUCLEOTIDE SEQUENCE [LARGE SCALE GENOMIC DNA]</scope>
    <source>
        <strain evidence="3 4">DSM 25457</strain>
    </source>
</reference>
<keyword evidence="1" id="KW-0547">Nucleotide-binding</keyword>
<dbReference type="PANTHER" id="PTHR11575:SF24">
    <property type="entry name" value="5'-NUCLEOTIDASE"/>
    <property type="match status" value="1"/>
</dbReference>
<dbReference type="InterPro" id="IPR008334">
    <property type="entry name" value="5'-Nucleotdase_C"/>
</dbReference>
<dbReference type="InterPro" id="IPR036907">
    <property type="entry name" value="5'-Nucleotdase_C_sf"/>
</dbReference>
<evidence type="ECO:0000256" key="1">
    <source>
        <dbReference type="RuleBase" id="RU362119"/>
    </source>
</evidence>
<feature type="domain" description="5'-Nucleotidase C-terminal" evidence="2">
    <location>
        <begin position="342"/>
        <end position="469"/>
    </location>
</feature>
<organism evidence="3 4">
    <name type="scientific">Neorhodopirellula lusitana</name>
    <dbReference type="NCBI Taxonomy" id="445327"/>
    <lineage>
        <taxon>Bacteria</taxon>
        <taxon>Pseudomonadati</taxon>
        <taxon>Planctomycetota</taxon>
        <taxon>Planctomycetia</taxon>
        <taxon>Pirellulales</taxon>
        <taxon>Pirellulaceae</taxon>
        <taxon>Neorhodopirellula</taxon>
    </lineage>
</organism>
<comment type="similarity">
    <text evidence="1">Belongs to the 5'-nucleotidase family.</text>
</comment>
<feature type="signal peptide" evidence="1">
    <location>
        <begin position="1"/>
        <end position="23"/>
    </location>
</feature>
<dbReference type="Gene3D" id="3.90.780.10">
    <property type="entry name" value="5'-Nucleotidase, C-terminal domain"/>
    <property type="match status" value="1"/>
</dbReference>
<gene>
    <name evidence="3" type="ORF">SAMN06265222_10743</name>
</gene>
<dbReference type="SUPFAM" id="SSF56300">
    <property type="entry name" value="Metallo-dependent phosphatases"/>
    <property type="match status" value="1"/>
</dbReference>
<feature type="chain" id="PRO_5045012426" evidence="1">
    <location>
        <begin position="24"/>
        <end position="556"/>
    </location>
</feature>
<evidence type="ECO:0000313" key="3">
    <source>
        <dbReference type="EMBL" id="SMP61060.1"/>
    </source>
</evidence>
<dbReference type="Pfam" id="PF02872">
    <property type="entry name" value="5_nucleotid_C"/>
    <property type="match status" value="1"/>
</dbReference>
<dbReference type="Gene3D" id="3.60.21.10">
    <property type="match status" value="1"/>
</dbReference>
<keyword evidence="1" id="KW-0732">Signal</keyword>
<dbReference type="SUPFAM" id="SSF55816">
    <property type="entry name" value="5'-nucleotidase (syn. UDP-sugar hydrolase), C-terminal domain"/>
    <property type="match status" value="1"/>
</dbReference>
<evidence type="ECO:0000259" key="2">
    <source>
        <dbReference type="Pfam" id="PF02872"/>
    </source>
</evidence>
<dbReference type="PRINTS" id="PR01607">
    <property type="entry name" value="APYRASEFAMLY"/>
</dbReference>
<comment type="caution">
    <text evidence="3">The sequence shown here is derived from an EMBL/GenBank/DDBJ whole genome shotgun (WGS) entry which is preliminary data.</text>
</comment>
<proteinExistence type="inferred from homology"/>
<dbReference type="Proteomes" id="UP001158067">
    <property type="component" value="Unassembled WGS sequence"/>
</dbReference>
<dbReference type="PANTHER" id="PTHR11575">
    <property type="entry name" value="5'-NUCLEOTIDASE-RELATED"/>
    <property type="match status" value="1"/>
</dbReference>
<evidence type="ECO:0000313" key="4">
    <source>
        <dbReference type="Proteomes" id="UP001158067"/>
    </source>
</evidence>
<dbReference type="RefSeq" id="WP_283433126.1">
    <property type="nucleotide sequence ID" value="NZ_FXUG01000007.1"/>
</dbReference>
<keyword evidence="1" id="KW-0378">Hydrolase</keyword>